<keyword evidence="9" id="KW-1185">Reference proteome</keyword>
<dbReference type="RefSeq" id="WP_207861946.1">
    <property type="nucleotide sequence ID" value="NZ_JAFREP010000029.1"/>
</dbReference>
<feature type="transmembrane region" description="Helical" evidence="7">
    <location>
        <begin position="234"/>
        <end position="252"/>
    </location>
</feature>
<dbReference type="InterPro" id="IPR003453">
    <property type="entry name" value="ABC_MlaE_roteobac"/>
</dbReference>
<organism evidence="8 9">
    <name type="scientific">Acanthopleuribacter pedis</name>
    <dbReference type="NCBI Taxonomy" id="442870"/>
    <lineage>
        <taxon>Bacteria</taxon>
        <taxon>Pseudomonadati</taxon>
        <taxon>Acidobacteriota</taxon>
        <taxon>Holophagae</taxon>
        <taxon>Acanthopleuribacterales</taxon>
        <taxon>Acanthopleuribacteraceae</taxon>
        <taxon>Acanthopleuribacter</taxon>
    </lineage>
</organism>
<dbReference type="InterPro" id="IPR030802">
    <property type="entry name" value="Permease_MalE"/>
</dbReference>
<evidence type="ECO:0000256" key="1">
    <source>
        <dbReference type="ARBA" id="ARBA00004141"/>
    </source>
</evidence>
<evidence type="ECO:0000256" key="7">
    <source>
        <dbReference type="RuleBase" id="RU362044"/>
    </source>
</evidence>
<dbReference type="GO" id="GO:0005548">
    <property type="term" value="F:phospholipid transporter activity"/>
    <property type="evidence" value="ECO:0007669"/>
    <property type="project" value="TreeGrafter"/>
</dbReference>
<comment type="caution">
    <text evidence="8">The sequence shown here is derived from an EMBL/GenBank/DDBJ whole genome shotgun (WGS) entry which is preliminary data.</text>
</comment>
<comment type="similarity">
    <text evidence="2 7">Belongs to the MlaE permease family.</text>
</comment>
<evidence type="ECO:0000256" key="3">
    <source>
        <dbReference type="ARBA" id="ARBA00022448"/>
    </source>
</evidence>
<evidence type="ECO:0000256" key="4">
    <source>
        <dbReference type="ARBA" id="ARBA00022692"/>
    </source>
</evidence>
<accession>A0A8J7U6I9</accession>
<dbReference type="AlphaFoldDB" id="A0A8J7U6I9"/>
<dbReference type="PANTHER" id="PTHR30188">
    <property type="entry name" value="ABC TRANSPORTER PERMEASE PROTEIN-RELATED"/>
    <property type="match status" value="1"/>
</dbReference>
<dbReference type="GO" id="GO:0043190">
    <property type="term" value="C:ATP-binding cassette (ABC) transporter complex"/>
    <property type="evidence" value="ECO:0007669"/>
    <property type="project" value="InterPro"/>
</dbReference>
<dbReference type="PANTHER" id="PTHR30188:SF4">
    <property type="entry name" value="PROTEIN TRIGALACTOSYLDIACYLGLYCEROL 1, CHLOROPLASTIC"/>
    <property type="match status" value="1"/>
</dbReference>
<comment type="caution">
    <text evidence="7">Lacks conserved residue(s) required for the propagation of feature annotation.</text>
</comment>
<evidence type="ECO:0000256" key="6">
    <source>
        <dbReference type="ARBA" id="ARBA00023136"/>
    </source>
</evidence>
<feature type="transmembrane region" description="Helical" evidence="7">
    <location>
        <begin position="144"/>
        <end position="170"/>
    </location>
</feature>
<evidence type="ECO:0000313" key="8">
    <source>
        <dbReference type="EMBL" id="MBO1321974.1"/>
    </source>
</evidence>
<dbReference type="Proteomes" id="UP000664417">
    <property type="component" value="Unassembled WGS sequence"/>
</dbReference>
<evidence type="ECO:0000256" key="2">
    <source>
        <dbReference type="ARBA" id="ARBA00007556"/>
    </source>
</evidence>
<evidence type="ECO:0000313" key="9">
    <source>
        <dbReference type="Proteomes" id="UP000664417"/>
    </source>
</evidence>
<comment type="subcellular location">
    <subcellularLocation>
        <location evidence="1">Membrane</location>
        <topology evidence="1">Multi-pass membrane protein</topology>
    </subcellularLocation>
</comment>
<reference evidence="8" key="1">
    <citation type="submission" date="2021-03" db="EMBL/GenBank/DDBJ databases">
        <authorList>
            <person name="Wang G."/>
        </authorList>
    </citation>
    <scope>NUCLEOTIDE SEQUENCE</scope>
    <source>
        <strain evidence="8">KCTC 12899</strain>
    </source>
</reference>
<feature type="transmembrane region" description="Helical" evidence="7">
    <location>
        <begin position="47"/>
        <end position="68"/>
    </location>
</feature>
<evidence type="ECO:0000256" key="5">
    <source>
        <dbReference type="ARBA" id="ARBA00022989"/>
    </source>
</evidence>
<dbReference type="Pfam" id="PF02405">
    <property type="entry name" value="MlaE"/>
    <property type="match status" value="1"/>
</dbReference>
<keyword evidence="6 7" id="KW-0472">Membrane</keyword>
<proteinExistence type="inferred from homology"/>
<feature type="transmembrane region" description="Helical" evidence="7">
    <location>
        <begin position="194"/>
        <end position="214"/>
    </location>
</feature>
<dbReference type="NCBIfam" id="TIGR00056">
    <property type="entry name" value="MlaE family lipid ABC transporter permease subunit"/>
    <property type="match status" value="1"/>
</dbReference>
<gene>
    <name evidence="8" type="ORF">J3U88_26065</name>
</gene>
<name>A0A8J7U6I9_9BACT</name>
<keyword evidence="4 7" id="KW-0812">Transmembrane</keyword>
<protein>
    <submittedName>
        <fullName evidence="8">ABC transporter permease</fullName>
    </submittedName>
</protein>
<keyword evidence="3" id="KW-0813">Transport</keyword>
<dbReference type="EMBL" id="JAFREP010000029">
    <property type="protein sequence ID" value="MBO1321974.1"/>
    <property type="molecule type" value="Genomic_DNA"/>
</dbReference>
<sequence length="253" mass="27368">MLSALGSQVLAFTESAGKFSIFTARAMAAVVRPPFELRELMKQLERIGVASFPVVAVTCLFTGMVFTLQTYDGFARFQAESYVPGILGVALLRELAPVIGGLMMAGRVGSAMAAELGTMRVTRQIDAMEVMATDPLQYLVVPRLLATVVMLPLLIAMGDLIGIWGGWYLINVVMDAPLPGFFDRVFEFLEPFDFWSGMIKSLFFGLIIATVGCYKGLTTRGGAEGVGTNTTNAVVYASLGILVSDFFLTRMLT</sequence>
<keyword evidence="5 7" id="KW-1133">Transmembrane helix</keyword>